<name>A0ABU3Y1P6_9GAMM</name>
<feature type="non-terminal residue" evidence="1">
    <location>
        <position position="26"/>
    </location>
</feature>
<dbReference type="Proteomes" id="UP001273935">
    <property type="component" value="Unassembled WGS sequence"/>
</dbReference>
<keyword evidence="2" id="KW-1185">Reference proteome</keyword>
<accession>A0ABU3Y1P6</accession>
<dbReference type="RefSeq" id="WP_317234956.1">
    <property type="nucleotide sequence ID" value="NZ_JAWJUL010000645.1"/>
</dbReference>
<dbReference type="EMBL" id="JAWJUL010000645">
    <property type="protein sequence ID" value="MDV3444063.1"/>
    <property type="molecule type" value="Genomic_DNA"/>
</dbReference>
<gene>
    <name evidence="1" type="ORF">R0G64_32720</name>
</gene>
<protein>
    <submittedName>
        <fullName evidence="1">Uncharacterized protein</fullName>
    </submittedName>
</protein>
<organism evidence="1 2">
    <name type="scientific">Metapseudomonas otitidis</name>
    <dbReference type="NCBI Taxonomy" id="319939"/>
    <lineage>
        <taxon>Bacteria</taxon>
        <taxon>Pseudomonadati</taxon>
        <taxon>Pseudomonadota</taxon>
        <taxon>Gammaproteobacteria</taxon>
        <taxon>Pseudomonadales</taxon>
        <taxon>Pseudomonadaceae</taxon>
        <taxon>Metapseudomonas</taxon>
    </lineage>
</organism>
<evidence type="ECO:0000313" key="1">
    <source>
        <dbReference type="EMBL" id="MDV3444063.1"/>
    </source>
</evidence>
<reference evidence="1 2" key="1">
    <citation type="submission" date="2023-10" db="EMBL/GenBank/DDBJ databases">
        <title>Pseudomonas otitidis isolated from a paediatric patient with cystic fibrosis in Chile.</title>
        <authorList>
            <person name="Amsteins-Romero L."/>
            <person name="Opazo-Capurro A."/>
            <person name="Matus-Kohler M."/>
            <person name="Gonzalez-Rocha G."/>
        </authorList>
    </citation>
    <scope>NUCLEOTIDE SEQUENCE [LARGE SCALE GENOMIC DNA]</scope>
    <source>
        <strain evidence="1 2">P-714</strain>
    </source>
</reference>
<comment type="caution">
    <text evidence="1">The sequence shown here is derived from an EMBL/GenBank/DDBJ whole genome shotgun (WGS) entry which is preliminary data.</text>
</comment>
<sequence length="26" mass="2965">MLREALRQHHAGPIRLIHVAHDEAGH</sequence>
<evidence type="ECO:0000313" key="2">
    <source>
        <dbReference type="Proteomes" id="UP001273935"/>
    </source>
</evidence>
<proteinExistence type="predicted"/>